<evidence type="ECO:0000256" key="1">
    <source>
        <dbReference type="SAM" id="MobiDB-lite"/>
    </source>
</evidence>
<accession>A0A7C9RQD9</accession>
<proteinExistence type="predicted"/>
<feature type="compositionally biased region" description="Polar residues" evidence="1">
    <location>
        <begin position="186"/>
        <end position="195"/>
    </location>
</feature>
<comment type="caution">
    <text evidence="2">The sequence shown here is derived from an EMBL/GenBank/DDBJ whole genome shotgun (WGS) entry which is preliminary data.</text>
</comment>
<dbReference type="AlphaFoldDB" id="A0A7C9RQD9"/>
<dbReference type="Pfam" id="PF13560">
    <property type="entry name" value="HTH_31"/>
    <property type="match status" value="1"/>
</dbReference>
<name>A0A7C9RQD9_9PSEU</name>
<feature type="region of interest" description="Disordered" evidence="1">
    <location>
        <begin position="181"/>
        <end position="200"/>
    </location>
</feature>
<sequence length="517" mass="58365">MGKKRLKPMADVDSPAAVVAIYLRAIYADATELSLVQLAARTRYSQASLSEALSGRTVPTLELITAFVRECGREDALVEAEHVWRRETARSRGSTRPPHPDLVETWDDLHRELVLLVHQSGLFTPKALCDAANAAGHPIKPTSAHRWLTDPRPLRSDSLHTILNACRVSMRSREPWVRAFDRASGSRRSPQQQSVGLPVATSGPEALFSDLRRLSRGRGVHASNVDTQVGPVLLQLCDLTALDGPETIRQKISDWVQTTTQQLPHHLRLAVTTPLGLNPEAQFRFLQERIDWLATEQDRSPGTCRRRIDEAMTRLVEAAFTPLERQNTMLVSRDHTWHLREVETILNLDGDTPRCTESRTIIARRDGLDRITWGLTLPRRDDGTPANLDVTVLHGAQLLSKEQRSPRRTLIHLGLPRRLRAGELHDFVLQVSLPHGQPMSPQFVLWPERPCERFQLVARFGEQTMPSDVWRVDHVFHRNADEIDSGHDRLAVNSFGEVLVSFTDLQTGYGYGIRWEC</sequence>
<dbReference type="CDD" id="cd00093">
    <property type="entry name" value="HTH_XRE"/>
    <property type="match status" value="1"/>
</dbReference>
<dbReference type="RefSeq" id="WP_166046826.1">
    <property type="nucleotide sequence ID" value="NZ_JAAMPJ010000004.1"/>
</dbReference>
<gene>
    <name evidence="2" type="ORF">G7043_18120</name>
</gene>
<evidence type="ECO:0000313" key="2">
    <source>
        <dbReference type="EMBL" id="NGY60851.1"/>
    </source>
</evidence>
<dbReference type="EMBL" id="JAAMPJ010000004">
    <property type="protein sequence ID" value="NGY60851.1"/>
    <property type="molecule type" value="Genomic_DNA"/>
</dbReference>
<dbReference type="Proteomes" id="UP000481360">
    <property type="component" value="Unassembled WGS sequence"/>
</dbReference>
<organism evidence="2 3">
    <name type="scientific">Lentzea alba</name>
    <dbReference type="NCBI Taxonomy" id="2714351"/>
    <lineage>
        <taxon>Bacteria</taxon>
        <taxon>Bacillati</taxon>
        <taxon>Actinomycetota</taxon>
        <taxon>Actinomycetes</taxon>
        <taxon>Pseudonocardiales</taxon>
        <taxon>Pseudonocardiaceae</taxon>
        <taxon>Lentzea</taxon>
    </lineage>
</organism>
<reference evidence="2 3" key="1">
    <citation type="submission" date="2020-03" db="EMBL/GenBank/DDBJ databases">
        <title>Isolation and identification of active actinomycetes.</title>
        <authorList>
            <person name="Sun X."/>
        </authorList>
    </citation>
    <scope>NUCLEOTIDE SEQUENCE [LARGE SCALE GENOMIC DNA]</scope>
    <source>
        <strain evidence="2 3">NEAU-D13</strain>
    </source>
</reference>
<protein>
    <submittedName>
        <fullName evidence="2">Helix-turn-helix domain-containing protein</fullName>
    </submittedName>
</protein>
<evidence type="ECO:0000313" key="3">
    <source>
        <dbReference type="Proteomes" id="UP000481360"/>
    </source>
</evidence>
<dbReference type="InterPro" id="IPR001387">
    <property type="entry name" value="Cro/C1-type_HTH"/>
</dbReference>
<keyword evidence="3" id="KW-1185">Reference proteome</keyword>